<accession>A0A857ML51</accession>
<organism evidence="1 2">
    <name type="scientific">Candidatus Mycosynbacter amalyticus</name>
    <dbReference type="NCBI Taxonomy" id="2665156"/>
    <lineage>
        <taxon>Bacteria</taxon>
        <taxon>Candidatus Saccharimonadota</taxon>
        <taxon>Candidatus Saccharimonadota incertae sedis</taxon>
        <taxon>Candidatus Mycosynbacter</taxon>
    </lineage>
</organism>
<dbReference type="KEGG" id="mama:GII36_01465"/>
<evidence type="ECO:0000313" key="1">
    <source>
        <dbReference type="EMBL" id="QHN42515.1"/>
    </source>
</evidence>
<sequence length="171" mass="18697">MKIRESWTGEHSKSQYGFVVSMAAACAITGACSGQNEVSASESLFDESCHTVWVTQGTSDPYTNIKVYPSDLQGDEGAEALKGRMQAFFMPDRTGSLENRERNLSPEVLDAFVVSVRHVMEASTTDRLPMVNALTYSDTGKAHSGAHSDDKMCAVNADRFPISSIYDFSSY</sequence>
<dbReference type="Proteomes" id="UP001059824">
    <property type="component" value="Chromosome"/>
</dbReference>
<evidence type="ECO:0000313" key="2">
    <source>
        <dbReference type="Proteomes" id="UP001059824"/>
    </source>
</evidence>
<dbReference type="PROSITE" id="PS51257">
    <property type="entry name" value="PROKAR_LIPOPROTEIN"/>
    <property type="match status" value="1"/>
</dbReference>
<gene>
    <name evidence="1" type="ORF">GII36_01465</name>
</gene>
<name>A0A857ML51_9BACT</name>
<dbReference type="AlphaFoldDB" id="A0A857ML51"/>
<protein>
    <recommendedName>
        <fullName evidence="3">Lipoprotein</fullName>
    </recommendedName>
</protein>
<dbReference type="EMBL" id="CP045921">
    <property type="protein sequence ID" value="QHN42515.1"/>
    <property type="molecule type" value="Genomic_DNA"/>
</dbReference>
<reference evidence="1" key="1">
    <citation type="journal article" date="2021" name="Nat. Microbiol.">
        <title>Cocultivation of an ultrasmall environmental parasitic bacterium with lytic ability against bacteria associated with wastewater foams.</title>
        <authorList>
            <person name="Batinovic S."/>
            <person name="Rose J.J.A."/>
            <person name="Ratcliffe J."/>
            <person name="Seviour R.J."/>
            <person name="Petrovski S."/>
        </authorList>
    </citation>
    <scope>NUCLEOTIDE SEQUENCE</scope>
    <source>
        <strain evidence="1">JR1</strain>
    </source>
</reference>
<keyword evidence="2" id="KW-1185">Reference proteome</keyword>
<evidence type="ECO:0008006" key="3">
    <source>
        <dbReference type="Google" id="ProtNLM"/>
    </source>
</evidence>
<proteinExistence type="predicted"/>
<dbReference type="RefSeq" id="WP_260763886.1">
    <property type="nucleotide sequence ID" value="NZ_CP045921.1"/>
</dbReference>